<sequence length="218" mass="23233">MARPRQALLSRQRIIEAATALIDAEGLAALSIRRLATELGVQGPSLYNHVATKEEILDAVADAITGQVDSSVFGRHDWRVALRMWAHAYRDALAAHPNIVPYLAQGPGRRPAALAMADAVYGALVDAGWPPARATHIGAVMRYFVAGSALGSFARGFVEDPQLYAARYPHLTSAHRLAGHQKSVDEGAFTLGLDALIDGLTAVYEQVIGPLPALPGEP</sequence>
<comment type="caution">
    <text evidence="7">The sequence shown here is derived from an EMBL/GenBank/DDBJ whole genome shotgun (WGS) entry which is preliminary data.</text>
</comment>
<dbReference type="Proteomes" id="UP000653674">
    <property type="component" value="Unassembled WGS sequence"/>
</dbReference>
<evidence type="ECO:0000256" key="4">
    <source>
        <dbReference type="ARBA" id="ARBA00023163"/>
    </source>
</evidence>
<dbReference type="PANTHER" id="PTHR30055:SF151">
    <property type="entry name" value="TRANSCRIPTIONAL REGULATORY PROTEIN"/>
    <property type="match status" value="1"/>
</dbReference>
<dbReference type="InterPro" id="IPR023772">
    <property type="entry name" value="DNA-bd_HTH_TetR-type_CS"/>
</dbReference>
<dbReference type="GO" id="GO:0003700">
    <property type="term" value="F:DNA-binding transcription factor activity"/>
    <property type="evidence" value="ECO:0007669"/>
    <property type="project" value="TreeGrafter"/>
</dbReference>
<dbReference type="Gene3D" id="1.10.357.10">
    <property type="entry name" value="Tetracycline Repressor, domain 2"/>
    <property type="match status" value="1"/>
</dbReference>
<name>A0A8J3LQ54_9ACTN</name>
<evidence type="ECO:0000313" key="7">
    <source>
        <dbReference type="EMBL" id="GIG76782.1"/>
    </source>
</evidence>
<dbReference type="InterPro" id="IPR050109">
    <property type="entry name" value="HTH-type_TetR-like_transc_reg"/>
</dbReference>
<proteinExistence type="predicted"/>
<keyword evidence="1" id="KW-0678">Repressor</keyword>
<dbReference type="InterPro" id="IPR003012">
    <property type="entry name" value="Tet_transcr_reg_TetR"/>
</dbReference>
<evidence type="ECO:0000313" key="8">
    <source>
        <dbReference type="Proteomes" id="UP000653674"/>
    </source>
</evidence>
<keyword evidence="8" id="KW-1185">Reference proteome</keyword>
<dbReference type="EMBL" id="BONU01000080">
    <property type="protein sequence ID" value="GIG76782.1"/>
    <property type="molecule type" value="Genomic_DNA"/>
</dbReference>
<keyword evidence="3 5" id="KW-0238">DNA-binding</keyword>
<dbReference type="PROSITE" id="PS50977">
    <property type="entry name" value="HTH_TETR_2"/>
    <property type="match status" value="1"/>
</dbReference>
<dbReference type="InterPro" id="IPR009057">
    <property type="entry name" value="Homeodomain-like_sf"/>
</dbReference>
<feature type="domain" description="HTH tetR-type" evidence="6">
    <location>
        <begin position="8"/>
        <end position="68"/>
    </location>
</feature>
<evidence type="ECO:0000256" key="3">
    <source>
        <dbReference type="ARBA" id="ARBA00023125"/>
    </source>
</evidence>
<dbReference type="PRINTS" id="PR00400">
    <property type="entry name" value="TETREPRESSOR"/>
</dbReference>
<organism evidence="7 8">
    <name type="scientific">Planosporangium flavigriseum</name>
    <dbReference type="NCBI Taxonomy" id="373681"/>
    <lineage>
        <taxon>Bacteria</taxon>
        <taxon>Bacillati</taxon>
        <taxon>Actinomycetota</taxon>
        <taxon>Actinomycetes</taxon>
        <taxon>Micromonosporales</taxon>
        <taxon>Micromonosporaceae</taxon>
        <taxon>Planosporangium</taxon>
    </lineage>
</organism>
<dbReference type="InterPro" id="IPR004111">
    <property type="entry name" value="Repressor_TetR_C"/>
</dbReference>
<dbReference type="Pfam" id="PF02909">
    <property type="entry name" value="TetR_C_1"/>
    <property type="match status" value="1"/>
</dbReference>
<dbReference type="GO" id="GO:0045892">
    <property type="term" value="P:negative regulation of DNA-templated transcription"/>
    <property type="evidence" value="ECO:0007669"/>
    <property type="project" value="InterPro"/>
</dbReference>
<evidence type="ECO:0000256" key="5">
    <source>
        <dbReference type="PROSITE-ProRule" id="PRU00335"/>
    </source>
</evidence>
<dbReference type="InterPro" id="IPR036271">
    <property type="entry name" value="Tet_transcr_reg_TetR-rel_C_sf"/>
</dbReference>
<protein>
    <submittedName>
        <fullName evidence="7">TetR family transcriptional regulator</fullName>
    </submittedName>
</protein>
<evidence type="ECO:0000259" key="6">
    <source>
        <dbReference type="PROSITE" id="PS50977"/>
    </source>
</evidence>
<dbReference type="PRINTS" id="PR00455">
    <property type="entry name" value="HTHTETR"/>
</dbReference>
<dbReference type="GO" id="GO:0000976">
    <property type="term" value="F:transcription cis-regulatory region binding"/>
    <property type="evidence" value="ECO:0007669"/>
    <property type="project" value="TreeGrafter"/>
</dbReference>
<dbReference type="InterPro" id="IPR001647">
    <property type="entry name" value="HTH_TetR"/>
</dbReference>
<accession>A0A8J3LQ54</accession>
<evidence type="ECO:0000256" key="1">
    <source>
        <dbReference type="ARBA" id="ARBA00022491"/>
    </source>
</evidence>
<dbReference type="GO" id="GO:0046677">
    <property type="term" value="P:response to antibiotic"/>
    <property type="evidence" value="ECO:0007669"/>
    <property type="project" value="InterPro"/>
</dbReference>
<feature type="DNA-binding region" description="H-T-H motif" evidence="5">
    <location>
        <begin position="31"/>
        <end position="50"/>
    </location>
</feature>
<dbReference type="Pfam" id="PF00440">
    <property type="entry name" value="TetR_N"/>
    <property type="match status" value="1"/>
</dbReference>
<reference evidence="7" key="1">
    <citation type="submission" date="2021-01" db="EMBL/GenBank/DDBJ databases">
        <title>Whole genome shotgun sequence of Planosporangium flavigriseum NBRC 105377.</title>
        <authorList>
            <person name="Komaki H."/>
            <person name="Tamura T."/>
        </authorList>
    </citation>
    <scope>NUCLEOTIDE SEQUENCE</scope>
    <source>
        <strain evidence="7">NBRC 105377</strain>
    </source>
</reference>
<dbReference type="PANTHER" id="PTHR30055">
    <property type="entry name" value="HTH-TYPE TRANSCRIPTIONAL REGULATOR RUTR"/>
    <property type="match status" value="1"/>
</dbReference>
<keyword evidence="2" id="KW-0805">Transcription regulation</keyword>
<dbReference type="PROSITE" id="PS01081">
    <property type="entry name" value="HTH_TETR_1"/>
    <property type="match status" value="1"/>
</dbReference>
<dbReference type="SUPFAM" id="SSF48498">
    <property type="entry name" value="Tetracyclin repressor-like, C-terminal domain"/>
    <property type="match status" value="1"/>
</dbReference>
<keyword evidence="4" id="KW-0804">Transcription</keyword>
<dbReference type="AlphaFoldDB" id="A0A8J3LQ54"/>
<dbReference type="SUPFAM" id="SSF46689">
    <property type="entry name" value="Homeodomain-like"/>
    <property type="match status" value="1"/>
</dbReference>
<dbReference type="RefSeq" id="WP_168079446.1">
    <property type="nucleotide sequence ID" value="NZ_BAAAQJ010000027.1"/>
</dbReference>
<evidence type="ECO:0000256" key="2">
    <source>
        <dbReference type="ARBA" id="ARBA00023015"/>
    </source>
</evidence>
<gene>
    <name evidence="7" type="ORF">Pfl04_51860</name>
</gene>